<dbReference type="InterPro" id="IPR000182">
    <property type="entry name" value="GNAT_dom"/>
</dbReference>
<evidence type="ECO:0000259" key="1">
    <source>
        <dbReference type="PROSITE" id="PS51186"/>
    </source>
</evidence>
<accession>A0A5S4G439</accession>
<dbReference type="SUPFAM" id="SSF55729">
    <property type="entry name" value="Acyl-CoA N-acyltransferases (Nat)"/>
    <property type="match status" value="1"/>
</dbReference>
<name>A0A5S4G439_9ACTN</name>
<evidence type="ECO:0000313" key="3">
    <source>
        <dbReference type="Proteomes" id="UP000306628"/>
    </source>
</evidence>
<reference evidence="2 3" key="1">
    <citation type="submission" date="2019-05" db="EMBL/GenBank/DDBJ databases">
        <title>Draft genome sequence of Nonomuraea zeae DSM 100528.</title>
        <authorList>
            <person name="Saricaoglu S."/>
            <person name="Isik K."/>
        </authorList>
    </citation>
    <scope>NUCLEOTIDE SEQUENCE [LARGE SCALE GENOMIC DNA]</scope>
    <source>
        <strain evidence="2 3">DSM 100528</strain>
    </source>
</reference>
<dbReference type="InterPro" id="IPR016181">
    <property type="entry name" value="Acyl_CoA_acyltransferase"/>
</dbReference>
<evidence type="ECO:0000313" key="2">
    <source>
        <dbReference type="EMBL" id="TMR27775.1"/>
    </source>
</evidence>
<gene>
    <name evidence="2" type="ORF">ETD85_38030</name>
</gene>
<organism evidence="2 3">
    <name type="scientific">Nonomuraea zeae</name>
    <dbReference type="NCBI Taxonomy" id="1642303"/>
    <lineage>
        <taxon>Bacteria</taxon>
        <taxon>Bacillati</taxon>
        <taxon>Actinomycetota</taxon>
        <taxon>Actinomycetes</taxon>
        <taxon>Streptosporangiales</taxon>
        <taxon>Streptosporangiaceae</taxon>
        <taxon>Nonomuraea</taxon>
    </lineage>
</organism>
<dbReference type="AlphaFoldDB" id="A0A5S4G439"/>
<feature type="domain" description="N-acetyltransferase" evidence="1">
    <location>
        <begin position="25"/>
        <end position="175"/>
    </location>
</feature>
<comment type="caution">
    <text evidence="2">The sequence shown here is derived from an EMBL/GenBank/DDBJ whole genome shotgun (WGS) entry which is preliminary data.</text>
</comment>
<dbReference type="PANTHER" id="PTHR41700:SF1">
    <property type="entry name" value="N-ACETYLTRANSFERASE DOMAIN-CONTAINING PROTEIN"/>
    <property type="match status" value="1"/>
</dbReference>
<keyword evidence="3" id="KW-1185">Reference proteome</keyword>
<dbReference type="PROSITE" id="PS51186">
    <property type="entry name" value="GNAT"/>
    <property type="match status" value="1"/>
</dbReference>
<sequence length="299" mass="32968">MTVSEASPVAVAQRRARDVARQSGVEVRELTDPADFIAAERLLAQVWSTGLGHTPLPRELLCALSFSGAYTAGAYHGERLVGVAAGFLADDRPHGGAVHLHSHITGVVPIVRSRQVGFALKLHQGAWALGRGIELISWTFDPLVSRNAHFNLHKLRAGARRYLVDFYGEMSDQVNSGWGSDRLLAEWRPAEIRTPQHLDIGNGVPVAVVLDRGAHEEPRPRWSDDASLIACRLPQDIEHLRRIDAELAVRWRYAVRQTLQRALAENFQIIDYDRSHGYLLRKLLAGTGGAAPEPALSDN</sequence>
<dbReference type="InterPro" id="IPR038764">
    <property type="entry name" value="GNAT_N_AcTrfase_prd"/>
</dbReference>
<keyword evidence="2" id="KW-0808">Transferase</keyword>
<protein>
    <submittedName>
        <fullName evidence="2">GNAT family N-acetyltransferase</fullName>
    </submittedName>
</protein>
<dbReference type="GO" id="GO:0016747">
    <property type="term" value="F:acyltransferase activity, transferring groups other than amino-acyl groups"/>
    <property type="evidence" value="ECO:0007669"/>
    <property type="project" value="InterPro"/>
</dbReference>
<dbReference type="PANTHER" id="PTHR41700">
    <property type="entry name" value="GCN5-RELATED N-ACETYLTRANSFERASE"/>
    <property type="match status" value="1"/>
</dbReference>
<proteinExistence type="predicted"/>
<dbReference type="EMBL" id="VCKX01000159">
    <property type="protein sequence ID" value="TMR27775.1"/>
    <property type="molecule type" value="Genomic_DNA"/>
</dbReference>
<dbReference type="OrthoDB" id="9797990at2"/>
<dbReference type="Proteomes" id="UP000306628">
    <property type="component" value="Unassembled WGS sequence"/>
</dbReference>
<dbReference type="RefSeq" id="WP_138694674.1">
    <property type="nucleotide sequence ID" value="NZ_JBHSAZ010000099.1"/>
</dbReference>